<evidence type="ECO:0000313" key="2">
    <source>
        <dbReference type="Proteomes" id="UP001168821"/>
    </source>
</evidence>
<dbReference type="Gene3D" id="3.90.1600.10">
    <property type="entry name" value="Palm domain of DNA polymerase"/>
    <property type="match status" value="1"/>
</dbReference>
<dbReference type="SUPFAM" id="SSF56672">
    <property type="entry name" value="DNA/RNA polymerases"/>
    <property type="match status" value="1"/>
</dbReference>
<dbReference type="Proteomes" id="UP001168821">
    <property type="component" value="Unassembled WGS sequence"/>
</dbReference>
<organism evidence="1 2">
    <name type="scientific">Zophobas morio</name>
    <dbReference type="NCBI Taxonomy" id="2755281"/>
    <lineage>
        <taxon>Eukaryota</taxon>
        <taxon>Metazoa</taxon>
        <taxon>Ecdysozoa</taxon>
        <taxon>Arthropoda</taxon>
        <taxon>Hexapoda</taxon>
        <taxon>Insecta</taxon>
        <taxon>Pterygota</taxon>
        <taxon>Neoptera</taxon>
        <taxon>Endopterygota</taxon>
        <taxon>Coleoptera</taxon>
        <taxon>Polyphaga</taxon>
        <taxon>Cucujiformia</taxon>
        <taxon>Tenebrionidae</taxon>
        <taxon>Zophobas</taxon>
    </lineage>
</organism>
<dbReference type="PANTHER" id="PTHR33568">
    <property type="entry name" value="DNA POLYMERASE"/>
    <property type="match status" value="1"/>
</dbReference>
<comment type="caution">
    <text evidence="1">The sequence shown here is derived from an EMBL/GenBank/DDBJ whole genome shotgun (WGS) entry which is preliminary data.</text>
</comment>
<reference evidence="1" key="1">
    <citation type="journal article" date="2023" name="G3 (Bethesda)">
        <title>Whole genome assemblies of Zophobas morio and Tenebrio molitor.</title>
        <authorList>
            <person name="Kaur S."/>
            <person name="Stinson S.A."/>
            <person name="diCenzo G.C."/>
        </authorList>
    </citation>
    <scope>NUCLEOTIDE SEQUENCE</scope>
    <source>
        <strain evidence="1">QUZm001</strain>
    </source>
</reference>
<proteinExistence type="predicted"/>
<dbReference type="PANTHER" id="PTHR33568:SF3">
    <property type="entry name" value="DNA-DIRECTED DNA POLYMERASE"/>
    <property type="match status" value="1"/>
</dbReference>
<evidence type="ECO:0000313" key="1">
    <source>
        <dbReference type="EMBL" id="KAJ3651826.1"/>
    </source>
</evidence>
<keyword evidence="2" id="KW-1185">Reference proteome</keyword>
<evidence type="ECO:0008006" key="3">
    <source>
        <dbReference type="Google" id="ProtNLM"/>
    </source>
</evidence>
<dbReference type="InterPro" id="IPR023211">
    <property type="entry name" value="DNA_pol_palm_dom_sf"/>
</dbReference>
<dbReference type="InterPro" id="IPR043502">
    <property type="entry name" value="DNA/RNA_pol_sf"/>
</dbReference>
<accession>A0AA38IAJ0</accession>
<sequence length="255" mass="29680">MLNSFWGKFGQKENAHKTDIIDEPLELFKLITNHSVNVHSLTVINSDVLLATWERRQEDVIPLKTVNVAIAAYTTAAARLVLYNYLEKLDRRVLYYDTDSIIFTKKEGDWVPPVGDFLGDLTDELAEYGAGSHIREFVSGGPKNYAYEFFKAKDQTYETRCKVKGISLNYKNQQSINFENIKNLLFKEYRSCDGGDGCENQNVIKINDRRILRTQQYDVVTKNCDKTYRIRYTKRRRLPDCYDTLPYGYVDNFDL</sequence>
<protein>
    <recommendedName>
        <fullName evidence="3">DNA-directed DNA polymerase</fullName>
    </recommendedName>
</protein>
<dbReference type="AlphaFoldDB" id="A0AA38IAJ0"/>
<dbReference type="EMBL" id="JALNTZ010000005">
    <property type="protein sequence ID" value="KAJ3651826.1"/>
    <property type="molecule type" value="Genomic_DNA"/>
</dbReference>
<dbReference type="GO" id="GO:0071897">
    <property type="term" value="P:DNA biosynthetic process"/>
    <property type="evidence" value="ECO:0007669"/>
    <property type="project" value="UniProtKB-ARBA"/>
</dbReference>
<name>A0AA38IAJ0_9CUCU</name>
<gene>
    <name evidence="1" type="ORF">Zmor_017835</name>
</gene>